<protein>
    <submittedName>
        <fullName evidence="2">GNAT family N-acetyltransferase</fullName>
        <ecNumber evidence="2">2.3.-.-</ecNumber>
    </submittedName>
</protein>
<organism evidence="2 3">
    <name type="scientific">Candidatus Clostridium stratigraminis</name>
    <dbReference type="NCBI Taxonomy" id="3381661"/>
    <lineage>
        <taxon>Bacteria</taxon>
        <taxon>Bacillati</taxon>
        <taxon>Bacillota</taxon>
        <taxon>Clostridia</taxon>
        <taxon>Eubacteriales</taxon>
        <taxon>Clostridiaceae</taxon>
        <taxon>Clostridium</taxon>
    </lineage>
</organism>
<keyword evidence="3" id="KW-1185">Reference proteome</keyword>
<proteinExistence type="predicted"/>
<dbReference type="InterPro" id="IPR050276">
    <property type="entry name" value="MshD_Acetyltransferase"/>
</dbReference>
<dbReference type="PROSITE" id="PS51186">
    <property type="entry name" value="GNAT"/>
    <property type="match status" value="1"/>
</dbReference>
<dbReference type="Proteomes" id="UP001623591">
    <property type="component" value="Unassembled WGS sequence"/>
</dbReference>
<accession>A0ABW8T0N7</accession>
<evidence type="ECO:0000259" key="1">
    <source>
        <dbReference type="PROSITE" id="PS51186"/>
    </source>
</evidence>
<gene>
    <name evidence="2" type="ORF">ACJDUG_03735</name>
</gene>
<dbReference type="PANTHER" id="PTHR43617:SF38">
    <property type="entry name" value="N-ACETYLTRANSFERASE DOMAIN-CONTAINING PROTEIN"/>
    <property type="match status" value="1"/>
</dbReference>
<feature type="domain" description="N-acetyltransferase" evidence="1">
    <location>
        <begin position="4"/>
        <end position="154"/>
    </location>
</feature>
<keyword evidence="2" id="KW-0012">Acyltransferase</keyword>
<evidence type="ECO:0000313" key="3">
    <source>
        <dbReference type="Proteomes" id="UP001623591"/>
    </source>
</evidence>
<dbReference type="RefSeq" id="WP_406768542.1">
    <property type="nucleotide sequence ID" value="NZ_JBJHZZ010000001.1"/>
</dbReference>
<keyword evidence="2" id="KW-0808">Transferase</keyword>
<name>A0ABW8T0N7_9CLOT</name>
<dbReference type="Pfam" id="PF13508">
    <property type="entry name" value="Acetyltransf_7"/>
    <property type="match status" value="1"/>
</dbReference>
<dbReference type="Gene3D" id="3.40.630.30">
    <property type="match status" value="1"/>
</dbReference>
<dbReference type="SUPFAM" id="SSF55729">
    <property type="entry name" value="Acyl-CoA N-acyltransferases (Nat)"/>
    <property type="match status" value="1"/>
</dbReference>
<reference evidence="2 3" key="1">
    <citation type="submission" date="2024-11" db="EMBL/GenBank/DDBJ databases">
        <authorList>
            <person name="Heng Y.C."/>
            <person name="Lim A.C.H."/>
            <person name="Lee J.K.Y."/>
            <person name="Kittelmann S."/>
        </authorList>
    </citation>
    <scope>NUCLEOTIDE SEQUENCE [LARGE SCALE GENOMIC DNA]</scope>
    <source>
        <strain evidence="2 3">WILCCON 0185</strain>
    </source>
</reference>
<dbReference type="InterPro" id="IPR016181">
    <property type="entry name" value="Acyl_CoA_acyltransferase"/>
</dbReference>
<dbReference type="PANTHER" id="PTHR43617">
    <property type="entry name" value="L-AMINO ACID N-ACETYLTRANSFERASE"/>
    <property type="match status" value="1"/>
</dbReference>
<dbReference type="EMBL" id="JBJHZZ010000001">
    <property type="protein sequence ID" value="MFL0246088.1"/>
    <property type="molecule type" value="Genomic_DNA"/>
</dbReference>
<sequence length="216" mass="24910">MENIKLRNEAPLDYRMVEELTREAFWNHHVPGCVEHYLLHIMKNSNSFIRKLDFVADIDGKVVANIVYTKSKLIGDNGECYDVITFGPISVLPEYQGKGIGSMLIQHTKELAKEFGYRAVLIYGDPKYYSKFGFVQAENYDIRTSDNMYAVPLQALELYQGALSDCRGCFLKDSVFEINEAAAIEFDKDFPEKDRKRGLPTQERFIQLVNMRKPRC</sequence>
<evidence type="ECO:0000313" key="2">
    <source>
        <dbReference type="EMBL" id="MFL0246088.1"/>
    </source>
</evidence>
<dbReference type="GO" id="GO:0016746">
    <property type="term" value="F:acyltransferase activity"/>
    <property type="evidence" value="ECO:0007669"/>
    <property type="project" value="UniProtKB-KW"/>
</dbReference>
<dbReference type="InterPro" id="IPR000182">
    <property type="entry name" value="GNAT_dom"/>
</dbReference>
<dbReference type="EC" id="2.3.-.-" evidence="2"/>
<dbReference type="CDD" id="cd04301">
    <property type="entry name" value="NAT_SF"/>
    <property type="match status" value="1"/>
</dbReference>
<comment type="caution">
    <text evidence="2">The sequence shown here is derived from an EMBL/GenBank/DDBJ whole genome shotgun (WGS) entry which is preliminary data.</text>
</comment>